<dbReference type="AlphaFoldDB" id="A0A1P8WHS7"/>
<organism evidence="7 8">
    <name type="scientific">Fuerstiella marisgermanici</name>
    <dbReference type="NCBI Taxonomy" id="1891926"/>
    <lineage>
        <taxon>Bacteria</taxon>
        <taxon>Pseudomonadati</taxon>
        <taxon>Planctomycetota</taxon>
        <taxon>Planctomycetia</taxon>
        <taxon>Planctomycetales</taxon>
        <taxon>Planctomycetaceae</taxon>
        <taxon>Fuerstiella</taxon>
    </lineage>
</organism>
<evidence type="ECO:0000313" key="7">
    <source>
        <dbReference type="EMBL" id="APZ93587.1"/>
    </source>
</evidence>
<keyword evidence="2 5" id="KW-0812">Transmembrane</keyword>
<reference evidence="7 8" key="1">
    <citation type="journal article" date="2016" name="Front. Microbiol.">
        <title>Fuerstia marisgermanicae gen. nov., sp. nov., an Unusual Member of the Phylum Planctomycetes from the German Wadden Sea.</title>
        <authorList>
            <person name="Kohn T."/>
            <person name="Heuer A."/>
            <person name="Jogler M."/>
            <person name="Vollmers J."/>
            <person name="Boedeker C."/>
            <person name="Bunk B."/>
            <person name="Rast P."/>
            <person name="Borchert D."/>
            <person name="Glockner I."/>
            <person name="Freese H.M."/>
            <person name="Klenk H.P."/>
            <person name="Overmann J."/>
            <person name="Kaster A.K."/>
            <person name="Rohde M."/>
            <person name="Wiegand S."/>
            <person name="Jogler C."/>
        </authorList>
    </citation>
    <scope>NUCLEOTIDE SEQUENCE [LARGE SCALE GENOMIC DNA]</scope>
    <source>
        <strain evidence="7 8">NH11</strain>
    </source>
</reference>
<evidence type="ECO:0000313" key="8">
    <source>
        <dbReference type="Proteomes" id="UP000187735"/>
    </source>
</evidence>
<dbReference type="SUPFAM" id="SSF103473">
    <property type="entry name" value="MFS general substrate transporter"/>
    <property type="match status" value="1"/>
</dbReference>
<evidence type="ECO:0000256" key="2">
    <source>
        <dbReference type="ARBA" id="ARBA00022692"/>
    </source>
</evidence>
<sequence length="451" mass="48885">MPPTGDTATESSELPATKIRWTVFALACSTSFLLYLHRYSWNIIGPKLQTEFSFSNTQAAVLFSLFYYTYAAGQIPSGIIVDRFGPHRFLTGIIAAWSIAVAGIAHTSNIMLLGFWRLVFGATQAGCYPALTKISQQWFPATHRTVLQGWVATTFGRAGGAMSPIILGTLLMGVCGLRWQVSVTLIGLVGLVHAIVFFALFRDSPVHDPRVNSAEEELIAGRAVSKTTAVDHRAVLPLRKALQNRSLRIFTVQQFLDAGSDVVFVGLIGTWFLVAHQFDIKQTGWLASLPLFGGALGGIVGGWLNDTIIRRTGNRRWARSGVGFVGKVIGCAMLALVVMQSDGVTGAWLLMAAKFFSDWSQPTTWGTCTDLGGRFSATVFSIINTAGTIGGVCMPIVFGVVLDWFTTTSVVDGIDMSVTDWNPLFVLLSGMYLASGACWLLVDCTDRLTDE</sequence>
<evidence type="ECO:0000259" key="6">
    <source>
        <dbReference type="PROSITE" id="PS50850"/>
    </source>
</evidence>
<keyword evidence="8" id="KW-1185">Reference proteome</keyword>
<dbReference type="Proteomes" id="UP000187735">
    <property type="component" value="Chromosome"/>
</dbReference>
<feature type="transmembrane region" description="Helical" evidence="5">
    <location>
        <begin position="379"/>
        <end position="402"/>
    </location>
</feature>
<evidence type="ECO:0000256" key="1">
    <source>
        <dbReference type="ARBA" id="ARBA00004141"/>
    </source>
</evidence>
<evidence type="ECO:0000256" key="4">
    <source>
        <dbReference type="ARBA" id="ARBA00023136"/>
    </source>
</evidence>
<feature type="transmembrane region" description="Helical" evidence="5">
    <location>
        <begin position="285"/>
        <end position="305"/>
    </location>
</feature>
<dbReference type="InterPro" id="IPR050382">
    <property type="entry name" value="MFS_Na/Anion_cotransporter"/>
</dbReference>
<dbReference type="PROSITE" id="PS50850">
    <property type="entry name" value="MFS"/>
    <property type="match status" value="1"/>
</dbReference>
<dbReference type="InterPro" id="IPR036259">
    <property type="entry name" value="MFS_trans_sf"/>
</dbReference>
<feature type="domain" description="Major facilitator superfamily (MFS) profile" evidence="6">
    <location>
        <begin position="23"/>
        <end position="447"/>
    </location>
</feature>
<evidence type="ECO:0000256" key="3">
    <source>
        <dbReference type="ARBA" id="ARBA00022989"/>
    </source>
</evidence>
<dbReference type="Pfam" id="PF07690">
    <property type="entry name" value="MFS_1"/>
    <property type="match status" value="1"/>
</dbReference>
<dbReference type="STRING" id="1891926.Fuma_03205"/>
<feature type="transmembrane region" description="Helical" evidence="5">
    <location>
        <begin position="21"/>
        <end position="39"/>
    </location>
</feature>
<name>A0A1P8WHS7_9PLAN</name>
<accession>A0A1P8WHS7</accession>
<dbReference type="PANTHER" id="PTHR11662:SF399">
    <property type="entry name" value="FI19708P1-RELATED"/>
    <property type="match status" value="1"/>
</dbReference>
<protein>
    <submittedName>
        <fullName evidence="7">Putative sulfoacetate transporter SauU</fullName>
    </submittedName>
</protein>
<keyword evidence="4 5" id="KW-0472">Membrane</keyword>
<dbReference type="Gene3D" id="1.20.1250.20">
    <property type="entry name" value="MFS general substrate transporter like domains"/>
    <property type="match status" value="2"/>
</dbReference>
<feature type="transmembrane region" description="Helical" evidence="5">
    <location>
        <begin position="59"/>
        <end position="81"/>
    </location>
</feature>
<evidence type="ECO:0000256" key="5">
    <source>
        <dbReference type="SAM" id="Phobius"/>
    </source>
</evidence>
<keyword evidence="3 5" id="KW-1133">Transmembrane helix</keyword>
<feature type="transmembrane region" description="Helical" evidence="5">
    <location>
        <begin position="255"/>
        <end position="273"/>
    </location>
</feature>
<proteinExistence type="predicted"/>
<dbReference type="GO" id="GO:0016020">
    <property type="term" value="C:membrane"/>
    <property type="evidence" value="ECO:0007669"/>
    <property type="project" value="UniProtKB-SubCell"/>
</dbReference>
<feature type="transmembrane region" description="Helical" evidence="5">
    <location>
        <begin position="93"/>
        <end position="116"/>
    </location>
</feature>
<feature type="transmembrane region" description="Helical" evidence="5">
    <location>
        <begin position="423"/>
        <end position="442"/>
    </location>
</feature>
<dbReference type="KEGG" id="fmr:Fuma_03205"/>
<dbReference type="InterPro" id="IPR020846">
    <property type="entry name" value="MFS_dom"/>
</dbReference>
<dbReference type="GO" id="GO:0022857">
    <property type="term" value="F:transmembrane transporter activity"/>
    <property type="evidence" value="ECO:0007669"/>
    <property type="project" value="InterPro"/>
</dbReference>
<feature type="transmembrane region" description="Helical" evidence="5">
    <location>
        <begin position="179"/>
        <end position="201"/>
    </location>
</feature>
<dbReference type="PANTHER" id="PTHR11662">
    <property type="entry name" value="SOLUTE CARRIER FAMILY 17"/>
    <property type="match status" value="1"/>
</dbReference>
<dbReference type="OrthoDB" id="9773404at2"/>
<feature type="transmembrane region" description="Helical" evidence="5">
    <location>
        <begin position="317"/>
        <end position="339"/>
    </location>
</feature>
<dbReference type="InterPro" id="IPR011701">
    <property type="entry name" value="MFS"/>
</dbReference>
<dbReference type="RefSeq" id="WP_077025030.1">
    <property type="nucleotide sequence ID" value="NZ_CP017641.1"/>
</dbReference>
<comment type="subcellular location">
    <subcellularLocation>
        <location evidence="1">Membrane</location>
        <topology evidence="1">Multi-pass membrane protein</topology>
    </subcellularLocation>
</comment>
<gene>
    <name evidence="7" type="primary">sauU_2</name>
    <name evidence="7" type="ORF">Fuma_03205</name>
</gene>
<dbReference type="EMBL" id="CP017641">
    <property type="protein sequence ID" value="APZ93587.1"/>
    <property type="molecule type" value="Genomic_DNA"/>
</dbReference>